<gene>
    <name evidence="1" type="ORF">LTS18_006694</name>
</gene>
<dbReference type="EMBL" id="JAWDJW010001636">
    <property type="protein sequence ID" value="KAK3078755.1"/>
    <property type="molecule type" value="Genomic_DNA"/>
</dbReference>
<sequence length="114" mass="13524">MPKYVPDKEESFVNLTHDNHWNTWTPYQAVASTMEAILNASTEAGKDLEDYNGKKAKDITGIWFMHFDAFVDPLKFWDMDFERLWILDSRSQGVGDGAPWYLCMKDKERYKEWY</sequence>
<dbReference type="Proteomes" id="UP001186974">
    <property type="component" value="Unassembled WGS sequence"/>
</dbReference>
<name>A0ACC3DQ28_9PEZI</name>
<accession>A0ACC3DQ28</accession>
<protein>
    <submittedName>
        <fullName evidence="1">Uncharacterized protein</fullName>
    </submittedName>
</protein>
<proteinExistence type="predicted"/>
<evidence type="ECO:0000313" key="1">
    <source>
        <dbReference type="EMBL" id="KAK3078755.1"/>
    </source>
</evidence>
<keyword evidence="2" id="KW-1185">Reference proteome</keyword>
<organism evidence="1 2">
    <name type="scientific">Coniosporium uncinatum</name>
    <dbReference type="NCBI Taxonomy" id="93489"/>
    <lineage>
        <taxon>Eukaryota</taxon>
        <taxon>Fungi</taxon>
        <taxon>Dikarya</taxon>
        <taxon>Ascomycota</taxon>
        <taxon>Pezizomycotina</taxon>
        <taxon>Dothideomycetes</taxon>
        <taxon>Dothideomycetes incertae sedis</taxon>
        <taxon>Coniosporium</taxon>
    </lineage>
</organism>
<evidence type="ECO:0000313" key="2">
    <source>
        <dbReference type="Proteomes" id="UP001186974"/>
    </source>
</evidence>
<reference evidence="1" key="1">
    <citation type="submission" date="2024-09" db="EMBL/GenBank/DDBJ databases">
        <title>Black Yeasts Isolated from many extreme environments.</title>
        <authorList>
            <person name="Coleine C."/>
            <person name="Stajich J.E."/>
            <person name="Selbmann L."/>
        </authorList>
    </citation>
    <scope>NUCLEOTIDE SEQUENCE</scope>
    <source>
        <strain evidence="1">CCFEE 5737</strain>
    </source>
</reference>
<comment type="caution">
    <text evidence="1">The sequence shown here is derived from an EMBL/GenBank/DDBJ whole genome shotgun (WGS) entry which is preliminary data.</text>
</comment>